<evidence type="ECO:0000256" key="8">
    <source>
        <dbReference type="ARBA" id="ARBA00023315"/>
    </source>
</evidence>
<accession>A0A418PV07</accession>
<organism evidence="14 15">
    <name type="scientific">Algoriphagus lacus</name>
    <dbReference type="NCBI Taxonomy" id="2056311"/>
    <lineage>
        <taxon>Bacteria</taxon>
        <taxon>Pseudomonadati</taxon>
        <taxon>Bacteroidota</taxon>
        <taxon>Cytophagia</taxon>
        <taxon>Cytophagales</taxon>
        <taxon>Cyclobacteriaceae</taxon>
        <taxon>Algoriphagus</taxon>
    </lineage>
</organism>
<evidence type="ECO:0000313" key="14">
    <source>
        <dbReference type="EMBL" id="RIW17402.1"/>
    </source>
</evidence>
<dbReference type="GO" id="GO:0005886">
    <property type="term" value="C:plasma membrane"/>
    <property type="evidence" value="ECO:0007669"/>
    <property type="project" value="UniProtKB-SubCell"/>
</dbReference>
<comment type="function">
    <text evidence="12">Catalyzes the acylation of glycosyl-4,4'-diaponeurosporenoate, i.e. the esterification of glucose at the C6'' position with the carboxyl group of the C(15) fatty acid 12-methyltetradecanoic acid, to yield staphyloxanthin. This is the last step in the biosynthesis of this orange pigment, present in most staphylococci strains.</text>
</comment>
<dbReference type="UniPathway" id="UPA00029">
    <property type="reaction ID" value="UER00560"/>
</dbReference>
<keyword evidence="8" id="KW-0012">Acyltransferase</keyword>
<comment type="subcellular location">
    <subcellularLocation>
        <location evidence="1">Cell membrane</location>
        <topology evidence="1">Single-pass membrane protein</topology>
    </subcellularLocation>
</comment>
<sequence>MITNHLLTGFTFGLSISIVSWMVGMIGNGILVKTQYYPKLSHLNFIPSRAMNKAIGIEQFKWIVKNTFFSFFNQSIKVESKNTDLSAIRHQMTLAEISHLIGFLFVAAFALFQSFNISIVFGLTMMIPNVFLNLYPSLLQQENKRRIDLLLKRQKTS</sequence>
<evidence type="ECO:0000256" key="13">
    <source>
        <dbReference type="SAM" id="Phobius"/>
    </source>
</evidence>
<evidence type="ECO:0000256" key="9">
    <source>
        <dbReference type="ARBA" id="ARBA00023588"/>
    </source>
</evidence>
<keyword evidence="2" id="KW-1003">Cell membrane</keyword>
<dbReference type="EMBL" id="QXML01000002">
    <property type="protein sequence ID" value="RIW17402.1"/>
    <property type="molecule type" value="Genomic_DNA"/>
</dbReference>
<gene>
    <name evidence="14" type="ORF">D0X99_06650</name>
</gene>
<evidence type="ECO:0000256" key="10">
    <source>
        <dbReference type="ARBA" id="ARBA00023603"/>
    </source>
</evidence>
<keyword evidence="5" id="KW-0732">Signal</keyword>
<proteinExistence type="inferred from homology"/>
<dbReference type="Pfam" id="PF18927">
    <property type="entry name" value="CrtO"/>
    <property type="match status" value="1"/>
</dbReference>
<evidence type="ECO:0000256" key="2">
    <source>
        <dbReference type="ARBA" id="ARBA00022475"/>
    </source>
</evidence>
<feature type="transmembrane region" description="Helical" evidence="13">
    <location>
        <begin position="118"/>
        <end position="136"/>
    </location>
</feature>
<feature type="transmembrane region" description="Helical" evidence="13">
    <location>
        <begin position="94"/>
        <end position="112"/>
    </location>
</feature>
<dbReference type="AlphaFoldDB" id="A0A418PV07"/>
<reference evidence="14 15" key="1">
    <citation type="submission" date="2018-09" db="EMBL/GenBank/DDBJ databases">
        <authorList>
            <person name="Wang X."/>
            <person name="Du Z."/>
        </authorList>
    </citation>
    <scope>NUCLEOTIDE SEQUENCE [LARGE SCALE GENOMIC DNA]</scope>
    <source>
        <strain evidence="14 15">N3</strain>
    </source>
</reference>
<name>A0A418PV07_9BACT</name>
<evidence type="ECO:0000256" key="6">
    <source>
        <dbReference type="ARBA" id="ARBA00022989"/>
    </source>
</evidence>
<evidence type="ECO:0000256" key="3">
    <source>
        <dbReference type="ARBA" id="ARBA00022679"/>
    </source>
</evidence>
<dbReference type="GO" id="GO:0016746">
    <property type="term" value="F:acyltransferase activity"/>
    <property type="evidence" value="ECO:0007669"/>
    <property type="project" value="UniProtKB-KW"/>
</dbReference>
<keyword evidence="7 13" id="KW-0472">Membrane</keyword>
<keyword evidence="4 13" id="KW-0812">Transmembrane</keyword>
<keyword evidence="6 13" id="KW-1133">Transmembrane helix</keyword>
<evidence type="ECO:0000313" key="15">
    <source>
        <dbReference type="Proteomes" id="UP000283522"/>
    </source>
</evidence>
<evidence type="ECO:0000256" key="5">
    <source>
        <dbReference type="ARBA" id="ARBA00022729"/>
    </source>
</evidence>
<dbReference type="InterPro" id="IPR044021">
    <property type="entry name" value="CrtO"/>
</dbReference>
<dbReference type="RefSeq" id="WP_119476839.1">
    <property type="nucleotide sequence ID" value="NZ_QXML01000002.1"/>
</dbReference>
<comment type="caution">
    <text evidence="14">The sequence shown here is derived from an EMBL/GenBank/DDBJ whole genome shotgun (WGS) entry which is preliminary data.</text>
</comment>
<keyword evidence="3" id="KW-0808">Transferase</keyword>
<dbReference type="OrthoDB" id="883215at2"/>
<comment type="similarity">
    <text evidence="10">Belongs to the acyltransferase CrtO family.</text>
</comment>
<evidence type="ECO:0000256" key="11">
    <source>
        <dbReference type="ARBA" id="ARBA00023667"/>
    </source>
</evidence>
<comment type="pathway">
    <text evidence="9">Carotenoid biosynthesis; staphyloxanthin biosynthesis; staphyloxanthin from farnesyl diphosphate: step 5/5.</text>
</comment>
<feature type="transmembrane region" description="Helical" evidence="13">
    <location>
        <begin position="6"/>
        <end position="31"/>
    </location>
</feature>
<evidence type="ECO:0000256" key="1">
    <source>
        <dbReference type="ARBA" id="ARBA00004162"/>
    </source>
</evidence>
<evidence type="ECO:0000256" key="12">
    <source>
        <dbReference type="ARBA" id="ARBA00025324"/>
    </source>
</evidence>
<dbReference type="Proteomes" id="UP000283522">
    <property type="component" value="Unassembled WGS sequence"/>
</dbReference>
<protein>
    <recommendedName>
        <fullName evidence="11">Glycosyl-4,4'-diaponeurosporenoate acyltransferase</fullName>
    </recommendedName>
</protein>
<keyword evidence="15" id="KW-1185">Reference proteome</keyword>
<evidence type="ECO:0000256" key="4">
    <source>
        <dbReference type="ARBA" id="ARBA00022692"/>
    </source>
</evidence>
<evidence type="ECO:0000256" key="7">
    <source>
        <dbReference type="ARBA" id="ARBA00023136"/>
    </source>
</evidence>